<keyword evidence="3" id="KW-1185">Reference proteome</keyword>
<feature type="transmembrane region" description="Helical" evidence="1">
    <location>
        <begin position="25"/>
        <end position="45"/>
    </location>
</feature>
<keyword evidence="1" id="KW-0812">Transmembrane</keyword>
<name>A0ABW1IRX6_9BACL</name>
<accession>A0ABW1IRX6</accession>
<sequence length="212" mass="23337">MGKWLQFLERWIGGGKDGEKKVKTLRMLILLGLVGVAFVVLNSFITDQSMNLNDDRASPPEEGLEQPLSLEEGASDSLFLEYERDVENRVKEVLSKIVGVGAVDVMVSIESTEEKVVYRNTRESQQLTNEKDVDGATRHITSITKDGEIVLYEVSGGQQPIILKTIKPKIRGIIIVAGGAENATVKQLIVESVRKGLGVPSHRLSVVPRKQS</sequence>
<dbReference type="EMBL" id="JBHSQV010000170">
    <property type="protein sequence ID" value="MFC5987759.1"/>
    <property type="molecule type" value="Genomic_DNA"/>
</dbReference>
<keyword evidence="1" id="KW-0472">Membrane</keyword>
<comment type="caution">
    <text evidence="2">The sequence shown here is derived from an EMBL/GenBank/DDBJ whole genome shotgun (WGS) entry which is preliminary data.</text>
</comment>
<dbReference type="NCBIfam" id="TIGR02830">
    <property type="entry name" value="spore_III_AG"/>
    <property type="match status" value="1"/>
</dbReference>
<reference evidence="3" key="1">
    <citation type="journal article" date="2019" name="Int. J. Syst. Evol. Microbiol.">
        <title>The Global Catalogue of Microorganisms (GCM) 10K type strain sequencing project: providing services to taxonomists for standard genome sequencing and annotation.</title>
        <authorList>
            <consortium name="The Broad Institute Genomics Platform"/>
            <consortium name="The Broad Institute Genome Sequencing Center for Infectious Disease"/>
            <person name="Wu L."/>
            <person name="Ma J."/>
        </authorList>
    </citation>
    <scope>NUCLEOTIDE SEQUENCE [LARGE SCALE GENOMIC DNA]</scope>
    <source>
        <strain evidence="3">CCM 8749</strain>
    </source>
</reference>
<dbReference type="RefSeq" id="WP_379895175.1">
    <property type="nucleotide sequence ID" value="NZ_CBCSCT010000027.1"/>
</dbReference>
<evidence type="ECO:0000313" key="3">
    <source>
        <dbReference type="Proteomes" id="UP001596250"/>
    </source>
</evidence>
<proteinExistence type="predicted"/>
<keyword evidence="1" id="KW-1133">Transmembrane helix</keyword>
<gene>
    <name evidence="2" type="primary">spoIIIAG</name>
    <name evidence="2" type="ORF">ACFPXP_15240</name>
</gene>
<dbReference type="InterPro" id="IPR014195">
    <property type="entry name" value="Spore_III_AG"/>
</dbReference>
<evidence type="ECO:0000256" key="1">
    <source>
        <dbReference type="SAM" id="Phobius"/>
    </source>
</evidence>
<dbReference type="Proteomes" id="UP001596250">
    <property type="component" value="Unassembled WGS sequence"/>
</dbReference>
<protein>
    <submittedName>
        <fullName evidence="2">Stage III sporulation protein AG</fullName>
    </submittedName>
</protein>
<evidence type="ECO:0000313" key="2">
    <source>
        <dbReference type="EMBL" id="MFC5987759.1"/>
    </source>
</evidence>
<organism evidence="2 3">
    <name type="scientific">Marinicrinis lubricantis</name>
    <dbReference type="NCBI Taxonomy" id="2086470"/>
    <lineage>
        <taxon>Bacteria</taxon>
        <taxon>Bacillati</taxon>
        <taxon>Bacillota</taxon>
        <taxon>Bacilli</taxon>
        <taxon>Bacillales</taxon>
        <taxon>Paenibacillaceae</taxon>
    </lineage>
</organism>